<evidence type="ECO:0000256" key="2">
    <source>
        <dbReference type="ARBA" id="ARBA00023163"/>
    </source>
</evidence>
<evidence type="ECO:0000313" key="5">
    <source>
        <dbReference type="Proteomes" id="UP000002300"/>
    </source>
</evidence>
<name>A7GNN0_BACCN</name>
<proteinExistence type="predicted"/>
<dbReference type="Pfam" id="PF09860">
    <property type="entry name" value="DUF2087"/>
    <property type="match status" value="1"/>
</dbReference>
<accession>A7GNN0</accession>
<dbReference type="OrthoDB" id="9789954at2"/>
<dbReference type="InterPro" id="IPR016032">
    <property type="entry name" value="Sig_transdc_resp-reg_C-effctor"/>
</dbReference>
<dbReference type="eggNOG" id="COG2771">
    <property type="taxonomic scope" value="Bacteria"/>
</dbReference>
<evidence type="ECO:0000259" key="3">
    <source>
        <dbReference type="Pfam" id="PF09860"/>
    </source>
</evidence>
<dbReference type="Proteomes" id="UP000002300">
    <property type="component" value="Chromosome"/>
</dbReference>
<dbReference type="STRING" id="315749.Bcer98_1417"/>
<dbReference type="HOGENOM" id="CLU_096125_0_0_9"/>
<organism evidence="4 5">
    <name type="scientific">Bacillus cytotoxicus (strain DSM 22905 / CIP 110041 / 391-98 / NVH 391-98)</name>
    <dbReference type="NCBI Taxonomy" id="315749"/>
    <lineage>
        <taxon>Bacteria</taxon>
        <taxon>Bacillati</taxon>
        <taxon>Bacillota</taxon>
        <taxon>Bacilli</taxon>
        <taxon>Bacillales</taxon>
        <taxon>Bacillaceae</taxon>
        <taxon>Bacillus</taxon>
        <taxon>Bacillus cereus group</taxon>
    </lineage>
</organism>
<protein>
    <recommendedName>
        <fullName evidence="3">DUF2087 domain-containing protein</fullName>
    </recommendedName>
</protein>
<dbReference type="SUPFAM" id="SSF46894">
    <property type="entry name" value="C-terminal effector domain of the bipartite response regulators"/>
    <property type="match status" value="1"/>
</dbReference>
<dbReference type="GO" id="GO:0006355">
    <property type="term" value="P:regulation of DNA-templated transcription"/>
    <property type="evidence" value="ECO:0007669"/>
    <property type="project" value="InterPro"/>
</dbReference>
<reference evidence="4 5" key="1">
    <citation type="journal article" date="2008" name="Chem. Biol. Interact.">
        <title>Extending the Bacillus cereus group genomics to putative food-borne pathogens of different toxicity.</title>
        <authorList>
            <person name="Lapidus A."/>
            <person name="Goltsman E."/>
            <person name="Auger S."/>
            <person name="Galleron N."/>
            <person name="Segurens B."/>
            <person name="Dossat C."/>
            <person name="Land M.L."/>
            <person name="Broussolle V."/>
            <person name="Brillard J."/>
            <person name="Guinebretiere M.H."/>
            <person name="Sanchis V."/>
            <person name="Nguen-The C."/>
            <person name="Lereclus D."/>
            <person name="Richardson P."/>
            <person name="Wincker P."/>
            <person name="Weissenbach J."/>
            <person name="Ehrlich S.D."/>
            <person name="Sorokin A."/>
        </authorList>
    </citation>
    <scope>NUCLEOTIDE SEQUENCE [LARGE SCALE GENOMIC DNA]</scope>
    <source>
        <strain evidence="5">DSM 22905 / CIP 110041 / 391-98 / NVH 391-98</strain>
    </source>
</reference>
<dbReference type="eggNOG" id="COG3860">
    <property type="taxonomic scope" value="Bacteria"/>
</dbReference>
<dbReference type="RefSeq" id="WP_012093911.1">
    <property type="nucleotide sequence ID" value="NC_009674.1"/>
</dbReference>
<keyword evidence="2" id="KW-0804">Transcription</keyword>
<dbReference type="EMBL" id="CP000764">
    <property type="protein sequence ID" value="ABS21738.1"/>
    <property type="molecule type" value="Genomic_DNA"/>
</dbReference>
<evidence type="ECO:0000256" key="1">
    <source>
        <dbReference type="ARBA" id="ARBA00023015"/>
    </source>
</evidence>
<sequence length="254" mass="30314">MSDISEKFWDASIEELKKGYVFEEETETYICLACGESFRKGVIYQEQQVLYESEKFVQVHIQNEHISMFDYLLHLDKKYTGLTDLQKKMVQFFYMGYSDKEIVKELDGGSTSTIRNHRFTLREKMKQARVFLALMELSEEKENVPSKFVPIHRTATMVDDRYNITEEENDEILKMHFTEGLDGPLAKFPKKQKRKLIILRHLIKKFNRNKKYTEKEVNEILKGVYSDFVTLRRYLIEYGFLDRTDDGSQYWVKL</sequence>
<dbReference type="AlphaFoldDB" id="A7GNN0"/>
<feature type="domain" description="DUF2087" evidence="3">
    <location>
        <begin position="185"/>
        <end position="252"/>
    </location>
</feature>
<evidence type="ECO:0000313" key="4">
    <source>
        <dbReference type="EMBL" id="ABS21738.1"/>
    </source>
</evidence>
<dbReference type="GO" id="GO:0003677">
    <property type="term" value="F:DNA binding"/>
    <property type="evidence" value="ECO:0007669"/>
    <property type="project" value="InterPro"/>
</dbReference>
<dbReference type="GeneID" id="33896760"/>
<keyword evidence="5" id="KW-1185">Reference proteome</keyword>
<dbReference type="InterPro" id="IPR018656">
    <property type="entry name" value="DUF2087"/>
</dbReference>
<gene>
    <name evidence="4" type="ordered locus">Bcer98_1417</name>
</gene>
<dbReference type="KEGG" id="bcy:Bcer98_1417"/>
<keyword evidence="1" id="KW-0805">Transcription regulation</keyword>